<protein>
    <submittedName>
        <fullName evidence="3">Uncharacterized protein</fullName>
    </submittedName>
</protein>
<accession>A0ABP1N000</accession>
<feature type="compositionally biased region" description="Polar residues" evidence="2">
    <location>
        <begin position="170"/>
        <end position="187"/>
    </location>
</feature>
<keyword evidence="1" id="KW-0175">Coiled coil</keyword>
<feature type="compositionally biased region" description="Low complexity" evidence="2">
    <location>
        <begin position="160"/>
        <end position="169"/>
    </location>
</feature>
<name>A0ABP1N000_XYLVO</name>
<evidence type="ECO:0000256" key="1">
    <source>
        <dbReference type="SAM" id="Coils"/>
    </source>
</evidence>
<evidence type="ECO:0000313" key="3">
    <source>
        <dbReference type="EMBL" id="CAL7934288.1"/>
    </source>
</evidence>
<evidence type="ECO:0000313" key="4">
    <source>
        <dbReference type="Proteomes" id="UP001642520"/>
    </source>
</evidence>
<dbReference type="EMBL" id="CAXAJV020001281">
    <property type="protein sequence ID" value="CAL7934288.1"/>
    <property type="molecule type" value="Genomic_DNA"/>
</dbReference>
<reference evidence="3 4" key="1">
    <citation type="submission" date="2024-08" db="EMBL/GenBank/DDBJ databases">
        <authorList>
            <person name="Will J Nash"/>
            <person name="Angela Man"/>
            <person name="Seanna McTaggart"/>
            <person name="Kendall Baker"/>
            <person name="Tom Barker"/>
            <person name="Leah Catchpole"/>
            <person name="Alex Durrant"/>
            <person name="Karim Gharbi"/>
            <person name="Naomi Irish"/>
            <person name="Gemy Kaithakottil"/>
            <person name="Debby Ku"/>
            <person name="Aaliyah Providence"/>
            <person name="Felix Shaw"/>
            <person name="David Swarbreck"/>
            <person name="Chris Watkins"/>
            <person name="Ann M. McCartney"/>
            <person name="Giulio Formenti"/>
            <person name="Alice Mouton"/>
            <person name="Noel Vella"/>
            <person name="Bjorn M von Reumont"/>
            <person name="Adriana Vella"/>
            <person name="Wilfried Haerty"/>
        </authorList>
    </citation>
    <scope>NUCLEOTIDE SEQUENCE [LARGE SCALE GENOMIC DNA]</scope>
</reference>
<sequence length="203" mass="23252">MPTHLQVIPCPRKQIIRNFIREVPCPRGKPKKKQTVQCPGGERKRNSKQLEDTTCFTPKCVKQVTCPPKQPEKPANCCLKSCPGKERKPKGCPKCELERIQKLECEVYRLRKEIERMKYERKESEKAIQKAIIRSARALGGRCKSMISESVEKLLDTCNSDTSSQSASSLTNCAKNMSRPPQTCHNNSTRKKDEFDYCYTCNH</sequence>
<organism evidence="3 4">
    <name type="scientific">Xylocopa violacea</name>
    <name type="common">Violet carpenter bee</name>
    <name type="synonym">Apis violacea</name>
    <dbReference type="NCBI Taxonomy" id="135666"/>
    <lineage>
        <taxon>Eukaryota</taxon>
        <taxon>Metazoa</taxon>
        <taxon>Ecdysozoa</taxon>
        <taxon>Arthropoda</taxon>
        <taxon>Hexapoda</taxon>
        <taxon>Insecta</taxon>
        <taxon>Pterygota</taxon>
        <taxon>Neoptera</taxon>
        <taxon>Endopterygota</taxon>
        <taxon>Hymenoptera</taxon>
        <taxon>Apocrita</taxon>
        <taxon>Aculeata</taxon>
        <taxon>Apoidea</taxon>
        <taxon>Anthophila</taxon>
        <taxon>Apidae</taxon>
        <taxon>Xylocopa</taxon>
        <taxon>Xylocopa</taxon>
    </lineage>
</organism>
<feature type="region of interest" description="Disordered" evidence="2">
    <location>
        <begin position="160"/>
        <end position="187"/>
    </location>
</feature>
<dbReference type="Proteomes" id="UP001642520">
    <property type="component" value="Unassembled WGS sequence"/>
</dbReference>
<evidence type="ECO:0000256" key="2">
    <source>
        <dbReference type="SAM" id="MobiDB-lite"/>
    </source>
</evidence>
<feature type="coiled-coil region" evidence="1">
    <location>
        <begin position="100"/>
        <end position="134"/>
    </location>
</feature>
<proteinExistence type="predicted"/>
<keyword evidence="4" id="KW-1185">Reference proteome</keyword>
<gene>
    <name evidence="3" type="ORF">XYLVIOL_LOCUS933</name>
</gene>
<comment type="caution">
    <text evidence="3">The sequence shown here is derived from an EMBL/GenBank/DDBJ whole genome shotgun (WGS) entry which is preliminary data.</text>
</comment>
<feature type="region of interest" description="Disordered" evidence="2">
    <location>
        <begin position="27"/>
        <end position="48"/>
    </location>
</feature>